<organism evidence="2 3">
    <name type="scientific">Psilocybe cyanescens</name>
    <dbReference type="NCBI Taxonomy" id="93625"/>
    <lineage>
        <taxon>Eukaryota</taxon>
        <taxon>Fungi</taxon>
        <taxon>Dikarya</taxon>
        <taxon>Basidiomycota</taxon>
        <taxon>Agaricomycotina</taxon>
        <taxon>Agaricomycetes</taxon>
        <taxon>Agaricomycetidae</taxon>
        <taxon>Agaricales</taxon>
        <taxon>Agaricineae</taxon>
        <taxon>Strophariaceae</taxon>
        <taxon>Psilocybe</taxon>
    </lineage>
</organism>
<name>A0A409VML7_PSICY</name>
<dbReference type="InParanoid" id="A0A409VML7"/>
<dbReference type="GO" id="GO:0070096">
    <property type="term" value="P:mitochondrial outer membrane translocase complex assembly"/>
    <property type="evidence" value="ECO:0007669"/>
    <property type="project" value="TreeGrafter"/>
</dbReference>
<dbReference type="AlphaFoldDB" id="A0A409VML7"/>
<dbReference type="EMBL" id="NHYD01003973">
    <property type="protein sequence ID" value="PPQ67515.1"/>
    <property type="molecule type" value="Genomic_DNA"/>
</dbReference>
<feature type="compositionally biased region" description="Pro residues" evidence="1">
    <location>
        <begin position="171"/>
        <end position="184"/>
    </location>
</feature>
<feature type="compositionally biased region" description="Polar residues" evidence="1">
    <location>
        <begin position="300"/>
        <end position="312"/>
    </location>
</feature>
<dbReference type="OrthoDB" id="5529571at2759"/>
<protein>
    <recommendedName>
        <fullName evidence="4">Mitochondrial import protein 1</fullName>
    </recommendedName>
</protein>
<dbReference type="Pfam" id="PF08219">
    <property type="entry name" value="TOM13"/>
    <property type="match status" value="1"/>
</dbReference>
<keyword evidence="3" id="KW-1185">Reference proteome</keyword>
<evidence type="ECO:0000256" key="1">
    <source>
        <dbReference type="SAM" id="MobiDB-lite"/>
    </source>
</evidence>
<dbReference type="PANTHER" id="PTHR28241">
    <property type="entry name" value="MITOCHONDRIAL IMPORT PROTEIN 1"/>
    <property type="match status" value="1"/>
</dbReference>
<dbReference type="STRING" id="93625.A0A409VML7"/>
<sequence length="323" mass="35093">MAASSNESLDILESALDQAFSAPLSAVPQEVVQEVEVAVTESESVEASQFESAEEVNLADSAVVEVNLSDSAVSNDSWRAEYEAQVQSWRARSAEEREKAEKERLKWEAIRAIEKEEAAKRKAAGIVDEPVVTPSQLQGEENWENVKASSVESTSSRVEAESLNARTRPIVVPPTPPPPGPSPLPRTDSHQDATTTTTDESQKWEDVPSVTSSFPSMSFPENIEDSSPAHREPAPPPAPVSVSLAIFDSTLSTRTRVTAFFSSLAVNLFLPFVNGVMLGFGEIFAKDVVMQWLGWKPSGPASSVANVGLRSSTRQERQRNALR</sequence>
<dbReference type="PANTHER" id="PTHR28241:SF1">
    <property type="entry name" value="MITOCHONDRIAL IMPORT PROTEIN 1"/>
    <property type="match status" value="1"/>
</dbReference>
<feature type="region of interest" description="Disordered" evidence="1">
    <location>
        <begin position="134"/>
        <end position="238"/>
    </location>
</feature>
<dbReference type="GO" id="GO:0005741">
    <property type="term" value="C:mitochondrial outer membrane"/>
    <property type="evidence" value="ECO:0007669"/>
    <property type="project" value="InterPro"/>
</dbReference>
<gene>
    <name evidence="2" type="ORF">CVT25_006056</name>
</gene>
<feature type="compositionally biased region" description="Basic and acidic residues" evidence="1">
    <location>
        <begin position="313"/>
        <end position="323"/>
    </location>
</feature>
<evidence type="ECO:0008006" key="4">
    <source>
        <dbReference type="Google" id="ProtNLM"/>
    </source>
</evidence>
<dbReference type="InterPro" id="IPR013262">
    <property type="entry name" value="OMP_MIM1/TOM13_mt"/>
</dbReference>
<dbReference type="GO" id="GO:0045040">
    <property type="term" value="P:protein insertion into mitochondrial outer membrane"/>
    <property type="evidence" value="ECO:0007669"/>
    <property type="project" value="TreeGrafter"/>
</dbReference>
<reference evidence="2 3" key="1">
    <citation type="journal article" date="2018" name="Evol. Lett.">
        <title>Horizontal gene cluster transfer increased hallucinogenic mushroom diversity.</title>
        <authorList>
            <person name="Reynolds H.T."/>
            <person name="Vijayakumar V."/>
            <person name="Gluck-Thaler E."/>
            <person name="Korotkin H.B."/>
            <person name="Matheny P.B."/>
            <person name="Slot J.C."/>
        </authorList>
    </citation>
    <scope>NUCLEOTIDE SEQUENCE [LARGE SCALE GENOMIC DNA]</scope>
    <source>
        <strain evidence="2 3">2631</strain>
    </source>
</reference>
<dbReference type="Proteomes" id="UP000283269">
    <property type="component" value="Unassembled WGS sequence"/>
</dbReference>
<evidence type="ECO:0000313" key="3">
    <source>
        <dbReference type="Proteomes" id="UP000283269"/>
    </source>
</evidence>
<accession>A0A409VML7</accession>
<evidence type="ECO:0000313" key="2">
    <source>
        <dbReference type="EMBL" id="PPQ67515.1"/>
    </source>
</evidence>
<comment type="caution">
    <text evidence="2">The sequence shown here is derived from an EMBL/GenBank/DDBJ whole genome shotgun (WGS) entry which is preliminary data.</text>
</comment>
<feature type="region of interest" description="Disordered" evidence="1">
    <location>
        <begin position="300"/>
        <end position="323"/>
    </location>
</feature>
<proteinExistence type="predicted"/>
<feature type="compositionally biased region" description="Polar residues" evidence="1">
    <location>
        <begin position="147"/>
        <end position="157"/>
    </location>
</feature>